<name>X0YTT2_9ZZZZ</name>
<feature type="non-terminal residue" evidence="1">
    <location>
        <position position="64"/>
    </location>
</feature>
<proteinExistence type="predicted"/>
<reference evidence="1" key="1">
    <citation type="journal article" date="2014" name="Front. Microbiol.">
        <title>High frequency of phylogenetically diverse reductive dehalogenase-homologous genes in deep subseafloor sedimentary metagenomes.</title>
        <authorList>
            <person name="Kawai M."/>
            <person name="Futagami T."/>
            <person name="Toyoda A."/>
            <person name="Takaki Y."/>
            <person name="Nishi S."/>
            <person name="Hori S."/>
            <person name="Arai W."/>
            <person name="Tsubouchi T."/>
            <person name="Morono Y."/>
            <person name="Uchiyama I."/>
            <person name="Ito T."/>
            <person name="Fujiyama A."/>
            <person name="Inagaki F."/>
            <person name="Takami H."/>
        </authorList>
    </citation>
    <scope>NUCLEOTIDE SEQUENCE</scope>
    <source>
        <strain evidence="1">Expedition CK06-06</strain>
    </source>
</reference>
<dbReference type="AlphaFoldDB" id="X0YTT2"/>
<comment type="caution">
    <text evidence="1">The sequence shown here is derived from an EMBL/GenBank/DDBJ whole genome shotgun (WGS) entry which is preliminary data.</text>
</comment>
<gene>
    <name evidence="1" type="ORF">S01H1_81047</name>
</gene>
<accession>X0YTT2</accession>
<organism evidence="1">
    <name type="scientific">marine sediment metagenome</name>
    <dbReference type="NCBI Taxonomy" id="412755"/>
    <lineage>
        <taxon>unclassified sequences</taxon>
        <taxon>metagenomes</taxon>
        <taxon>ecological metagenomes</taxon>
    </lineage>
</organism>
<sequence length="64" mass="7739">MNIQTVTMPDLKAPELAKWFQERIELQIQEFSKHLEEDQQMEVTIILNDGQRFYPTWFGYHNPN</sequence>
<evidence type="ECO:0000313" key="1">
    <source>
        <dbReference type="EMBL" id="GAG51758.1"/>
    </source>
</evidence>
<protein>
    <submittedName>
        <fullName evidence="1">Uncharacterized protein</fullName>
    </submittedName>
</protein>
<dbReference type="EMBL" id="BARS01054801">
    <property type="protein sequence ID" value="GAG51758.1"/>
    <property type="molecule type" value="Genomic_DNA"/>
</dbReference>